<proteinExistence type="predicted"/>
<sequence>MVMVTVALNLPVTFALYHATTLVILGKDVNPLTPLQSICVLSWSEILLELQLPFTYPSTTVHCLCIRGLFPKNWRNRGDHWTETEKESSPTDNTVAETNPHVDIGMLSHRDGRDSSPVQAAYEPTWESGSLQQGPVREIVEREIANTGKPVTPHPCILTGIGSGRMARDNGSFFNVTGVPFLRQAVTETPCPDPNGHGESLIQLAVRFDGLKQQKNQSFKKFAQEVTEWGRRIRKSFPSYHQIEDLFSRFICEVSRESSVCGS</sequence>
<gene>
    <name evidence="2" type="ORF">T4A_5910</name>
</gene>
<accession>A0A0V1E7D3</accession>
<name>A0A0V1E7D3_TRIPS</name>
<keyword evidence="1" id="KW-0732">Signal</keyword>
<feature type="chain" id="PRO_5012723545" evidence="1">
    <location>
        <begin position="16"/>
        <end position="263"/>
    </location>
</feature>
<evidence type="ECO:0000256" key="1">
    <source>
        <dbReference type="SAM" id="SignalP"/>
    </source>
</evidence>
<protein>
    <submittedName>
        <fullName evidence="2">Uncharacterized protein</fullName>
    </submittedName>
</protein>
<feature type="signal peptide" evidence="1">
    <location>
        <begin position="1"/>
        <end position="15"/>
    </location>
</feature>
<evidence type="ECO:0000313" key="3">
    <source>
        <dbReference type="Proteomes" id="UP000054632"/>
    </source>
</evidence>
<evidence type="ECO:0000313" key="2">
    <source>
        <dbReference type="EMBL" id="KRY69659.1"/>
    </source>
</evidence>
<reference evidence="2 3" key="1">
    <citation type="submission" date="2015-01" db="EMBL/GenBank/DDBJ databases">
        <title>Evolution of Trichinella species and genotypes.</title>
        <authorList>
            <person name="Korhonen P.K."/>
            <person name="Edoardo P."/>
            <person name="Giuseppe L.R."/>
            <person name="Gasser R.B."/>
        </authorList>
    </citation>
    <scope>NUCLEOTIDE SEQUENCE [LARGE SCALE GENOMIC DNA]</scope>
    <source>
        <strain evidence="2">ISS13</strain>
    </source>
</reference>
<organism evidence="2 3">
    <name type="scientific">Trichinella pseudospiralis</name>
    <name type="common">Parasitic roundworm</name>
    <dbReference type="NCBI Taxonomy" id="6337"/>
    <lineage>
        <taxon>Eukaryota</taxon>
        <taxon>Metazoa</taxon>
        <taxon>Ecdysozoa</taxon>
        <taxon>Nematoda</taxon>
        <taxon>Enoplea</taxon>
        <taxon>Dorylaimia</taxon>
        <taxon>Trichinellida</taxon>
        <taxon>Trichinellidae</taxon>
        <taxon>Trichinella</taxon>
    </lineage>
</organism>
<comment type="caution">
    <text evidence="2">The sequence shown here is derived from an EMBL/GenBank/DDBJ whole genome shotgun (WGS) entry which is preliminary data.</text>
</comment>
<dbReference type="Proteomes" id="UP000054632">
    <property type="component" value="Unassembled WGS sequence"/>
</dbReference>
<dbReference type="EMBL" id="JYDR01000087">
    <property type="protein sequence ID" value="KRY69659.1"/>
    <property type="molecule type" value="Genomic_DNA"/>
</dbReference>
<dbReference type="AlphaFoldDB" id="A0A0V1E7D3"/>